<proteinExistence type="predicted"/>
<dbReference type="Proteomes" id="UP000198882">
    <property type="component" value="Unassembled WGS sequence"/>
</dbReference>
<feature type="transmembrane region" description="Helical" evidence="2">
    <location>
        <begin position="261"/>
        <end position="279"/>
    </location>
</feature>
<feature type="transmembrane region" description="Helical" evidence="2">
    <location>
        <begin position="356"/>
        <end position="374"/>
    </location>
</feature>
<feature type="transmembrane region" description="Helical" evidence="2">
    <location>
        <begin position="523"/>
        <end position="542"/>
    </location>
</feature>
<keyword evidence="2" id="KW-0472">Membrane</keyword>
<feature type="compositionally biased region" description="Low complexity" evidence="1">
    <location>
        <begin position="107"/>
        <end position="119"/>
    </location>
</feature>
<protein>
    <submittedName>
        <fullName evidence="3">Uncharacterized protein</fullName>
    </submittedName>
</protein>
<feature type="transmembrane region" description="Helical" evidence="2">
    <location>
        <begin position="57"/>
        <end position="80"/>
    </location>
</feature>
<keyword evidence="4" id="KW-1185">Reference proteome</keyword>
<keyword evidence="2" id="KW-0812">Transmembrane</keyword>
<sequence length="552" mass="58341">MWVVVVISRVSPSRSARAVGSIVLGLGAIGIVAGYWTEPVAASNVAAGLGDDRTLTVPTWLTLLTGGAAVGASALLAALVTDRRFVDTVHEWGVPLAAIAESNPTESSPGKSSPAESSPVGSTGLSRRTVAAGSLIGGGLGVLGLAAVIVVGLEGPTMPTANLAVIIAFVGVRAVLPMVAFLVVDPWPTIDPFRTLARGVDKLVTRVRELVTRVRERVRRRPSNPSTNETNRTDGTNETNENDSSAVDSALLEYPTWLSSWPAVLGLGALVWLELVLPITTDTELLAFTAVGYAGYTVTGAVLFSPTVWFRRADPLAVLFRLYGAVAPIQRRDGTVRLVVPGARLRDADVVTDSSDVAFVVLLVWELTFNGFVVTRPGRRVVEALVATGLPARVVYLALLVGGFAVALAVYWLAAHLSRRTAPTYLSERVLARRFAPPLLAIAAGYHLAHYVTFVVSLAPASLAALSSPFAPPVNPTTLVVPGWMGTLEIATLLAGHVLAIWTAHAIAFDCVPGRLQAIRSQYPFVVVMVCYTALSLWLLTLPTMEPVYVAG</sequence>
<feature type="compositionally biased region" description="Polar residues" evidence="1">
    <location>
        <begin position="223"/>
        <end position="244"/>
    </location>
</feature>
<dbReference type="EMBL" id="FNFE01000008">
    <property type="protein sequence ID" value="SDK93838.1"/>
    <property type="molecule type" value="Genomic_DNA"/>
</dbReference>
<feature type="transmembrane region" description="Helical" evidence="2">
    <location>
        <begin position="394"/>
        <end position="414"/>
    </location>
</feature>
<keyword evidence="2" id="KW-1133">Transmembrane helix</keyword>
<evidence type="ECO:0000313" key="3">
    <source>
        <dbReference type="EMBL" id="SDK93838.1"/>
    </source>
</evidence>
<evidence type="ECO:0000313" key="4">
    <source>
        <dbReference type="Proteomes" id="UP000198882"/>
    </source>
</evidence>
<feature type="transmembrane region" description="Helical" evidence="2">
    <location>
        <begin position="435"/>
        <end position="459"/>
    </location>
</feature>
<feature type="transmembrane region" description="Helical" evidence="2">
    <location>
        <begin position="285"/>
        <end position="304"/>
    </location>
</feature>
<evidence type="ECO:0000256" key="2">
    <source>
        <dbReference type="SAM" id="Phobius"/>
    </source>
</evidence>
<organism evidence="3 4">
    <name type="scientific">Natronorubrum texcoconense</name>
    <dbReference type="NCBI Taxonomy" id="1095776"/>
    <lineage>
        <taxon>Archaea</taxon>
        <taxon>Methanobacteriati</taxon>
        <taxon>Methanobacteriota</taxon>
        <taxon>Stenosarchaea group</taxon>
        <taxon>Halobacteria</taxon>
        <taxon>Halobacteriales</taxon>
        <taxon>Natrialbaceae</taxon>
        <taxon>Natronorubrum</taxon>
    </lineage>
</organism>
<evidence type="ECO:0000256" key="1">
    <source>
        <dbReference type="SAM" id="MobiDB-lite"/>
    </source>
</evidence>
<feature type="transmembrane region" description="Helical" evidence="2">
    <location>
        <begin position="163"/>
        <end position="184"/>
    </location>
</feature>
<name>A0A1G9FZJ6_9EURY</name>
<feature type="region of interest" description="Disordered" evidence="1">
    <location>
        <begin position="216"/>
        <end position="244"/>
    </location>
</feature>
<gene>
    <name evidence="3" type="ORF">SAMN04515672_4358</name>
</gene>
<dbReference type="AlphaFoldDB" id="A0A1G9FZJ6"/>
<feature type="transmembrane region" description="Helical" evidence="2">
    <location>
        <begin position="479"/>
        <end position="502"/>
    </location>
</feature>
<accession>A0A1G9FZJ6</accession>
<feature type="transmembrane region" description="Helical" evidence="2">
    <location>
        <begin position="18"/>
        <end position="37"/>
    </location>
</feature>
<reference evidence="4" key="1">
    <citation type="submission" date="2016-10" db="EMBL/GenBank/DDBJ databases">
        <authorList>
            <person name="Varghese N."/>
            <person name="Submissions S."/>
        </authorList>
    </citation>
    <scope>NUCLEOTIDE SEQUENCE [LARGE SCALE GENOMIC DNA]</scope>
    <source>
        <strain evidence="4">B4,CECT 8067,JCM 17497</strain>
    </source>
</reference>
<dbReference type="STRING" id="1095776.SAMN04515672_4358"/>
<feature type="region of interest" description="Disordered" evidence="1">
    <location>
        <begin position="101"/>
        <end position="124"/>
    </location>
</feature>
<feature type="transmembrane region" description="Helical" evidence="2">
    <location>
        <begin position="130"/>
        <end position="151"/>
    </location>
</feature>